<keyword evidence="6" id="KW-1185">Reference proteome</keyword>
<dbReference type="EMBL" id="CP002691">
    <property type="protein sequence ID" value="AEE49262.1"/>
    <property type="molecule type" value="Genomic_DNA"/>
</dbReference>
<dbReference type="Gene3D" id="3.10.310.10">
    <property type="entry name" value="Diaminopimelate Epimerase, Chain A, domain 1"/>
    <property type="match status" value="2"/>
</dbReference>
<evidence type="ECO:0000256" key="2">
    <source>
        <dbReference type="ARBA" id="ARBA00023235"/>
    </source>
</evidence>
<comment type="catalytic activity">
    <reaction evidence="3">
        <text>(2S,6S)-2,6-diaminopimelate = meso-2,6-diaminopimelate</text>
        <dbReference type="Rhea" id="RHEA:15393"/>
        <dbReference type="ChEBI" id="CHEBI:57609"/>
        <dbReference type="ChEBI" id="CHEBI:57791"/>
        <dbReference type="EC" id="5.1.1.7"/>
    </reaction>
</comment>
<dbReference type="GO" id="GO:0005829">
    <property type="term" value="C:cytosol"/>
    <property type="evidence" value="ECO:0007669"/>
    <property type="project" value="TreeGrafter"/>
</dbReference>
<gene>
    <name evidence="3" type="primary">dapF</name>
    <name evidence="5" type="ordered locus">Halhy_1367</name>
</gene>
<dbReference type="RefSeq" id="WP_013763816.1">
    <property type="nucleotide sequence ID" value="NC_015510.1"/>
</dbReference>
<name>F4KW74_HALH1</name>
<comment type="function">
    <text evidence="3">Catalyzes the stereoinversion of LL-2,6-diaminopimelate (L,L-DAP) to meso-diaminopimelate (meso-DAP), a precursor of L-lysine and an essential component of the bacterial peptidoglycan.</text>
</comment>
<proteinExistence type="inferred from homology"/>
<feature type="binding site" evidence="3">
    <location>
        <position position="67"/>
    </location>
    <ligand>
        <name>substrate</name>
    </ligand>
</feature>
<feature type="binding site" evidence="3">
    <location>
        <begin position="201"/>
        <end position="202"/>
    </location>
    <ligand>
        <name>substrate</name>
    </ligand>
</feature>
<keyword evidence="3" id="KW-0028">Amino-acid biosynthesis</keyword>
<feature type="binding site" evidence="3">
    <location>
        <position position="173"/>
    </location>
    <ligand>
        <name>substrate</name>
    </ligand>
</feature>
<keyword evidence="2 3" id="KW-0413">Isomerase</keyword>
<evidence type="ECO:0000313" key="5">
    <source>
        <dbReference type="EMBL" id="AEE49262.1"/>
    </source>
</evidence>
<dbReference type="InterPro" id="IPR001653">
    <property type="entry name" value="DAP_epimerase_DapF"/>
</dbReference>
<dbReference type="PANTHER" id="PTHR31689:SF0">
    <property type="entry name" value="DIAMINOPIMELATE EPIMERASE"/>
    <property type="match status" value="1"/>
</dbReference>
<sequence length="262" mass="28946">MQGIPFYKYQGAGNDFIMVDQRDNQWINREDRELVEKLCHRRFGIGADGLILLQNHPGFDFEMIYFNADGREGSMCGNGGRCTVAFARQLGVIGDRCHFLAVDGPHDANINNPEWVELKMIDVTQVEEGSNFYYLNTGSPHYIAFVDNVDQIDVVQEGRAVRYNARFRAEGTNVNFTQLTANGLKVATYERGVEDETLACGTGVTAAALAYHLKRGGPKGAFEVPIQVKGGDMAIRFEATAQGFSDVWLCGPAKMVFAGEIA</sequence>
<keyword evidence="3" id="KW-0457">Lysine biosynthesis</keyword>
<dbReference type="UniPathway" id="UPA00034">
    <property type="reaction ID" value="UER00025"/>
</dbReference>
<feature type="active site" description="Proton donor" evidence="3">
    <location>
        <position position="76"/>
    </location>
</feature>
<dbReference type="Pfam" id="PF01678">
    <property type="entry name" value="DAP_epimerase"/>
    <property type="match status" value="2"/>
</dbReference>
<dbReference type="KEGG" id="hhy:Halhy_1367"/>
<comment type="pathway">
    <text evidence="3">Amino-acid biosynthesis; L-lysine biosynthesis via DAP pathway; DL-2,6-diaminopimelate from LL-2,6-diaminopimelate: step 1/1.</text>
</comment>
<evidence type="ECO:0000256" key="1">
    <source>
        <dbReference type="ARBA" id="ARBA00010219"/>
    </source>
</evidence>
<protein>
    <recommendedName>
        <fullName evidence="3 4">Diaminopimelate epimerase</fullName>
        <shortName evidence="3">DAP epimerase</shortName>
        <ecNumber evidence="3 4">5.1.1.7</ecNumber>
    </recommendedName>
    <alternativeName>
        <fullName evidence="3">PLP-independent amino acid racemase</fullName>
    </alternativeName>
</protein>
<comment type="subunit">
    <text evidence="3">Homodimer.</text>
</comment>
<feature type="binding site" evidence="3">
    <location>
        <begin position="77"/>
        <end position="78"/>
    </location>
    <ligand>
        <name>substrate</name>
    </ligand>
</feature>
<comment type="subcellular location">
    <subcellularLocation>
        <location evidence="3">Cytoplasm</location>
    </subcellularLocation>
</comment>
<dbReference type="OrthoDB" id="9805408at2"/>
<reference key="2">
    <citation type="submission" date="2011-04" db="EMBL/GenBank/DDBJ databases">
        <title>Complete sequence of chromosome of Haliscomenobacter hydrossis DSM 1100.</title>
        <authorList>
            <consortium name="US DOE Joint Genome Institute (JGI-PGF)"/>
            <person name="Lucas S."/>
            <person name="Han J."/>
            <person name="Lapidus A."/>
            <person name="Bruce D."/>
            <person name="Goodwin L."/>
            <person name="Pitluck S."/>
            <person name="Peters L."/>
            <person name="Kyrpides N."/>
            <person name="Mavromatis K."/>
            <person name="Ivanova N."/>
            <person name="Ovchinnikova G."/>
            <person name="Pagani I."/>
            <person name="Daligault H."/>
            <person name="Detter J.C."/>
            <person name="Han C."/>
            <person name="Land M."/>
            <person name="Hauser L."/>
            <person name="Markowitz V."/>
            <person name="Cheng J.-F."/>
            <person name="Hugenholtz P."/>
            <person name="Woyke T."/>
            <person name="Wu D."/>
            <person name="Verbarg S."/>
            <person name="Frueling A."/>
            <person name="Brambilla E."/>
            <person name="Klenk H.-P."/>
            <person name="Eisen J.A."/>
        </authorList>
    </citation>
    <scope>NUCLEOTIDE SEQUENCE</scope>
    <source>
        <strain>DSM 1100</strain>
    </source>
</reference>
<dbReference type="SUPFAM" id="SSF54506">
    <property type="entry name" value="Diaminopimelate epimerase-like"/>
    <property type="match status" value="2"/>
</dbReference>
<dbReference type="EC" id="5.1.1.7" evidence="3 4"/>
<dbReference type="AlphaFoldDB" id="F4KW74"/>
<evidence type="ECO:0000256" key="4">
    <source>
        <dbReference type="NCBIfam" id="TIGR00652"/>
    </source>
</evidence>
<accession>F4KW74</accession>
<evidence type="ECO:0000256" key="3">
    <source>
        <dbReference type="HAMAP-Rule" id="MF_00197"/>
    </source>
</evidence>
<feature type="active site" description="Proton acceptor" evidence="3">
    <location>
        <position position="200"/>
    </location>
</feature>
<keyword evidence="3" id="KW-0963">Cytoplasm</keyword>
<comment type="similarity">
    <text evidence="1 3">Belongs to the diaminopimelate epimerase family.</text>
</comment>
<dbReference type="HAMAP" id="MF_00197">
    <property type="entry name" value="DAP_epimerase"/>
    <property type="match status" value="1"/>
</dbReference>
<dbReference type="PANTHER" id="PTHR31689">
    <property type="entry name" value="DIAMINOPIMELATE EPIMERASE, CHLOROPLASTIC"/>
    <property type="match status" value="1"/>
</dbReference>
<feature type="site" description="Could be important to modulate the pK values of the two catalytic cysteine residues" evidence="3">
    <location>
        <position position="190"/>
    </location>
</feature>
<dbReference type="GO" id="GO:0009089">
    <property type="term" value="P:lysine biosynthetic process via diaminopimelate"/>
    <property type="evidence" value="ECO:0007669"/>
    <property type="project" value="UniProtKB-UniRule"/>
</dbReference>
<comment type="caution">
    <text evidence="3">Lacks conserved residue(s) required for the propagation of feature annotation.</text>
</comment>
<feature type="site" description="Could be important to modulate the pK values of the two catalytic cysteine residues" evidence="3">
    <location>
        <position position="141"/>
    </location>
</feature>
<dbReference type="GO" id="GO:0008837">
    <property type="term" value="F:diaminopimelate epimerase activity"/>
    <property type="evidence" value="ECO:0007669"/>
    <property type="project" value="UniProtKB-UniRule"/>
</dbReference>
<dbReference type="Proteomes" id="UP000008461">
    <property type="component" value="Chromosome"/>
</dbReference>
<dbReference type="HOGENOM" id="CLU_053306_3_2_10"/>
<feature type="binding site" evidence="3">
    <location>
        <begin position="190"/>
        <end position="191"/>
    </location>
    <ligand>
        <name>substrate</name>
    </ligand>
</feature>
<reference evidence="5 6" key="1">
    <citation type="journal article" date="2011" name="Stand. Genomic Sci.">
        <title>Complete genome sequence of Haliscomenobacter hydrossis type strain (O).</title>
        <authorList>
            <consortium name="US DOE Joint Genome Institute (JGI-PGF)"/>
            <person name="Daligault H."/>
            <person name="Lapidus A."/>
            <person name="Zeytun A."/>
            <person name="Nolan M."/>
            <person name="Lucas S."/>
            <person name="Del Rio T.G."/>
            <person name="Tice H."/>
            <person name="Cheng J.F."/>
            <person name="Tapia R."/>
            <person name="Han C."/>
            <person name="Goodwin L."/>
            <person name="Pitluck S."/>
            <person name="Liolios K."/>
            <person name="Pagani I."/>
            <person name="Ivanova N."/>
            <person name="Huntemann M."/>
            <person name="Mavromatis K."/>
            <person name="Mikhailova N."/>
            <person name="Pati A."/>
            <person name="Chen A."/>
            <person name="Palaniappan K."/>
            <person name="Land M."/>
            <person name="Hauser L."/>
            <person name="Brambilla E.M."/>
            <person name="Rohde M."/>
            <person name="Verbarg S."/>
            <person name="Goker M."/>
            <person name="Bristow J."/>
            <person name="Eisen J.A."/>
            <person name="Markowitz V."/>
            <person name="Hugenholtz P."/>
            <person name="Kyrpides N.C."/>
            <person name="Klenk H.P."/>
            <person name="Woyke T."/>
        </authorList>
    </citation>
    <scope>NUCLEOTIDE SEQUENCE [LARGE SCALE GENOMIC DNA]</scope>
    <source>
        <strain evidence="6">ATCC 27775 / DSM 1100 / LMG 10767 / O</strain>
    </source>
</reference>
<feature type="binding site" evidence="3">
    <location>
        <position position="14"/>
    </location>
    <ligand>
        <name>substrate</name>
    </ligand>
</feature>
<evidence type="ECO:0000313" key="6">
    <source>
        <dbReference type="Proteomes" id="UP000008461"/>
    </source>
</evidence>
<dbReference type="eggNOG" id="COG0253">
    <property type="taxonomic scope" value="Bacteria"/>
</dbReference>
<organism evidence="5 6">
    <name type="scientific">Haliscomenobacter hydrossis (strain ATCC 27775 / DSM 1100 / LMG 10767 / O)</name>
    <dbReference type="NCBI Taxonomy" id="760192"/>
    <lineage>
        <taxon>Bacteria</taxon>
        <taxon>Pseudomonadati</taxon>
        <taxon>Bacteroidota</taxon>
        <taxon>Saprospiria</taxon>
        <taxon>Saprospirales</taxon>
        <taxon>Haliscomenobacteraceae</taxon>
        <taxon>Haliscomenobacter</taxon>
    </lineage>
</organism>
<dbReference type="NCBIfam" id="TIGR00652">
    <property type="entry name" value="DapF"/>
    <property type="match status" value="1"/>
</dbReference>
<dbReference type="STRING" id="760192.Halhy_1367"/>